<organism evidence="2 3">
    <name type="scientific">Leptospira biflexa serovar Patoc (strain Patoc 1 / ATCC 23582 / Paris)</name>
    <dbReference type="NCBI Taxonomy" id="456481"/>
    <lineage>
        <taxon>Bacteria</taxon>
        <taxon>Pseudomonadati</taxon>
        <taxon>Spirochaetota</taxon>
        <taxon>Spirochaetia</taxon>
        <taxon>Leptospirales</taxon>
        <taxon>Leptospiraceae</taxon>
        <taxon>Leptospira</taxon>
    </lineage>
</organism>
<dbReference type="SMART" id="SM00460">
    <property type="entry name" value="TGc"/>
    <property type="match status" value="1"/>
</dbReference>
<dbReference type="InterPro" id="IPR002931">
    <property type="entry name" value="Transglutaminase-like"/>
</dbReference>
<dbReference type="PANTHER" id="PTHR33490">
    <property type="entry name" value="BLR5614 PROTEIN-RELATED"/>
    <property type="match status" value="1"/>
</dbReference>
<dbReference type="SUPFAM" id="SSF54001">
    <property type="entry name" value="Cysteine proteinases"/>
    <property type="match status" value="1"/>
</dbReference>
<protein>
    <recommendedName>
        <fullName evidence="1">Transglutaminase-like domain-containing protein</fullName>
    </recommendedName>
</protein>
<reference evidence="2 3" key="1">
    <citation type="journal article" date="2008" name="PLoS ONE">
        <title>Genome sequence of the saprophyte Leptospira biflexa provides insights into the evolution of Leptospira and the pathogenesis of leptospirosis.</title>
        <authorList>
            <person name="Picardeau M."/>
            <person name="Bulach D.M."/>
            <person name="Bouchier C."/>
            <person name="Zuerner R.L."/>
            <person name="Zidane N."/>
            <person name="Wilson P.J."/>
            <person name="Creno S."/>
            <person name="Kuczek E.S."/>
            <person name="Bommezzadri S."/>
            <person name="Davis J.C."/>
            <person name="McGrath A."/>
            <person name="Johnson M.J."/>
            <person name="Boursaux-Eude C."/>
            <person name="Seemann T."/>
            <person name="Rouy Z."/>
            <person name="Coppel R.L."/>
            <person name="Rood J.I."/>
            <person name="Lajus A."/>
            <person name="Davies J.K."/>
            <person name="Medigue C."/>
            <person name="Adler B."/>
        </authorList>
    </citation>
    <scope>NUCLEOTIDE SEQUENCE [LARGE SCALE GENOMIC DNA]</scope>
    <source>
        <strain evidence="3">Patoc 1 / ATCC 23582 / Paris</strain>
    </source>
</reference>
<feature type="domain" description="Transglutaminase-like" evidence="1">
    <location>
        <begin position="433"/>
        <end position="496"/>
    </location>
</feature>
<dbReference type="EMBL" id="CP000786">
    <property type="protein sequence ID" value="ABZ97536.1"/>
    <property type="molecule type" value="Genomic_DNA"/>
</dbReference>
<evidence type="ECO:0000313" key="2">
    <source>
        <dbReference type="EMBL" id="ABZ97536.1"/>
    </source>
</evidence>
<dbReference type="Pfam" id="PF01841">
    <property type="entry name" value="Transglut_core"/>
    <property type="match status" value="1"/>
</dbReference>
<evidence type="ECO:0000259" key="1">
    <source>
        <dbReference type="SMART" id="SM00460"/>
    </source>
</evidence>
<evidence type="ECO:0000313" key="3">
    <source>
        <dbReference type="Proteomes" id="UP000001847"/>
    </source>
</evidence>
<keyword evidence="3" id="KW-1185">Reference proteome</keyword>
<dbReference type="InterPro" id="IPR038765">
    <property type="entry name" value="Papain-like_cys_pep_sf"/>
</dbReference>
<dbReference type="Proteomes" id="UP000001847">
    <property type="component" value="Chromosome I"/>
</dbReference>
<dbReference type="Gene3D" id="3.10.620.30">
    <property type="match status" value="1"/>
</dbReference>
<dbReference type="KEGG" id="lbi:LEPBI_I1428"/>
<dbReference type="OrthoDB" id="336234at2"/>
<proteinExistence type="predicted"/>
<accession>B0SPX0</accession>
<dbReference type="RefSeq" id="WP_012388415.1">
    <property type="nucleotide sequence ID" value="NC_010602.1"/>
</dbReference>
<sequence length="583" mass="67062">MKQWILFFSIFIGSGFLFAKEQGEFPSDWTSVSPTFSYPSVFSFPESESVELFESLLQSRNHLYFQTRTKEKQITIYEYNLETKEIHPKPWDKGKILGWTECNSELLIQTKQKLYALQPKSWEIKKEYNLPSPSSSWKDIICSGGNLVRLEKDQLQQVHLESLEERPFLPLPMKSVQRIVKVNETEILLISSFSGNTIQLFSLPDQKTKKEWKFPTNHRALFKLTSLKEDRFLVFDPITKIYGEWIMFDDHIFPIVGLSKRSDGKAVRFSPIESTIQYQLELSATSEIRETKLVVVLPKKDTYSQELRAETFYSPSVFGLDETGNRTLMFTIPAMKEGESKLLSLYQGNLTRYKIHWKLDPNSLVNRVENESKFPNELRDDWFVKLEDPIVVGKRDELFQGKTTLLEILSETAKYVSSIPYQSGKFEAAPYVILKNNGGCTEHSYVTMSLLRGMGIPTRLVWNYLPTESSSEMSFNHKYVEVWVDGLGWIPLEPLAPPKSKPGVTHARHLVFAVLPKPTHPKIVGGDRLVQIAKDQIPLGKQLKMKLTILKKETGDRLEEEIGIQPNRIRTRAIQAGEDLVVP</sequence>
<dbReference type="AlphaFoldDB" id="B0SPX0"/>
<gene>
    <name evidence="2" type="ordered locus">LEPBI_I1428</name>
</gene>
<dbReference type="PANTHER" id="PTHR33490:SF6">
    <property type="entry name" value="SLL1049 PROTEIN"/>
    <property type="match status" value="1"/>
</dbReference>
<dbReference type="BioCyc" id="LBIF456481:LEPBI_RS07005-MONOMER"/>
<dbReference type="STRING" id="456481.LEPBI_I1428"/>
<dbReference type="HOGENOM" id="CLU_467555_0_0_12"/>
<name>B0SPX0_LEPBP</name>